<dbReference type="PANTHER" id="PTHR44591">
    <property type="entry name" value="STRESS RESPONSE REGULATOR PROTEIN 1"/>
    <property type="match status" value="1"/>
</dbReference>
<gene>
    <name evidence="4" type="ORF">NS334_03775</name>
</gene>
<dbReference type="AlphaFoldDB" id="A0A147I7Y0"/>
<dbReference type="PATRIC" id="fig|869719.3.peg.3597"/>
<dbReference type="PROSITE" id="PS50110">
    <property type="entry name" value="RESPONSE_REGULATORY"/>
    <property type="match status" value="1"/>
</dbReference>
<feature type="modified residue" description="4-aspartylphosphate" evidence="2">
    <location>
        <position position="61"/>
    </location>
</feature>
<reference evidence="4 5" key="1">
    <citation type="journal article" date="2016" name="Front. Microbiol.">
        <title>Genomic Resource of Rice Seed Associated Bacteria.</title>
        <authorList>
            <person name="Midha S."/>
            <person name="Bansal K."/>
            <person name="Sharma S."/>
            <person name="Kumar N."/>
            <person name="Patil P.P."/>
            <person name="Chaudhry V."/>
            <person name="Patil P.B."/>
        </authorList>
    </citation>
    <scope>NUCLEOTIDE SEQUENCE [LARGE SCALE GENOMIC DNA]</scope>
    <source>
        <strain evidence="4 5">NS334</strain>
    </source>
</reference>
<comment type="caution">
    <text evidence="4">The sequence shown here is derived from an EMBL/GenBank/DDBJ whole genome shotgun (WGS) entry which is preliminary data.</text>
</comment>
<protein>
    <recommendedName>
        <fullName evidence="3">Response regulatory domain-containing protein</fullName>
    </recommendedName>
</protein>
<keyword evidence="5" id="KW-1185">Reference proteome</keyword>
<dbReference type="Proteomes" id="UP000074310">
    <property type="component" value="Unassembled WGS sequence"/>
</dbReference>
<evidence type="ECO:0000313" key="4">
    <source>
        <dbReference type="EMBL" id="KTT74986.1"/>
    </source>
</evidence>
<name>A0A147I7Y0_9SPHN</name>
<proteinExistence type="predicted"/>
<dbReference type="RefSeq" id="WP_083500234.1">
    <property type="nucleotide sequence ID" value="NZ_LDTB01000009.1"/>
</dbReference>
<evidence type="ECO:0000256" key="2">
    <source>
        <dbReference type="PROSITE-ProRule" id="PRU00169"/>
    </source>
</evidence>
<dbReference type="OrthoDB" id="9800897at2"/>
<dbReference type="Gene3D" id="3.40.50.2300">
    <property type="match status" value="1"/>
</dbReference>
<sequence>MTTGGRVAGRKCIMLVEDTPSHRKLYASWLEIGGYDTHVLEDERDAQRRAEDVRPDAIIVDIRLPNLSGLDVIEGLKTTETTRTIPVMALTVLDSPQDKEACLAAGADAFVTKPDHIATFLDRISGLLA</sequence>
<feature type="domain" description="Response regulatory" evidence="3">
    <location>
        <begin position="12"/>
        <end position="128"/>
    </location>
</feature>
<keyword evidence="1 2" id="KW-0597">Phosphoprotein</keyword>
<dbReference type="Pfam" id="PF00072">
    <property type="entry name" value="Response_reg"/>
    <property type="match status" value="1"/>
</dbReference>
<evidence type="ECO:0000259" key="3">
    <source>
        <dbReference type="PROSITE" id="PS50110"/>
    </source>
</evidence>
<dbReference type="GO" id="GO:0000160">
    <property type="term" value="P:phosphorelay signal transduction system"/>
    <property type="evidence" value="ECO:0007669"/>
    <property type="project" value="InterPro"/>
</dbReference>
<dbReference type="SUPFAM" id="SSF52172">
    <property type="entry name" value="CheY-like"/>
    <property type="match status" value="1"/>
</dbReference>
<dbReference type="InterPro" id="IPR011006">
    <property type="entry name" value="CheY-like_superfamily"/>
</dbReference>
<accession>A0A147I7Y0</accession>
<evidence type="ECO:0000256" key="1">
    <source>
        <dbReference type="ARBA" id="ARBA00022553"/>
    </source>
</evidence>
<dbReference type="PANTHER" id="PTHR44591:SF23">
    <property type="entry name" value="CHEY SUBFAMILY"/>
    <property type="match status" value="1"/>
</dbReference>
<dbReference type="SMART" id="SM00448">
    <property type="entry name" value="REC"/>
    <property type="match status" value="1"/>
</dbReference>
<evidence type="ECO:0000313" key="5">
    <source>
        <dbReference type="Proteomes" id="UP000074310"/>
    </source>
</evidence>
<dbReference type="EMBL" id="LDTB01000009">
    <property type="protein sequence ID" value="KTT74986.1"/>
    <property type="molecule type" value="Genomic_DNA"/>
</dbReference>
<dbReference type="InterPro" id="IPR050595">
    <property type="entry name" value="Bact_response_regulator"/>
</dbReference>
<dbReference type="InterPro" id="IPR001789">
    <property type="entry name" value="Sig_transdc_resp-reg_receiver"/>
</dbReference>
<organism evidence="4 5">
    <name type="scientific">Sphingomonas endophytica</name>
    <dbReference type="NCBI Taxonomy" id="869719"/>
    <lineage>
        <taxon>Bacteria</taxon>
        <taxon>Pseudomonadati</taxon>
        <taxon>Pseudomonadota</taxon>
        <taxon>Alphaproteobacteria</taxon>
        <taxon>Sphingomonadales</taxon>
        <taxon>Sphingomonadaceae</taxon>
        <taxon>Sphingomonas</taxon>
    </lineage>
</organism>